<evidence type="ECO:0000313" key="3">
    <source>
        <dbReference type="EMBL" id="KAF3448520.1"/>
    </source>
</evidence>
<dbReference type="PROSITE" id="PS51367">
    <property type="entry name" value="THAUMATIN_2"/>
    <property type="match status" value="1"/>
</dbReference>
<evidence type="ECO:0000313" key="4">
    <source>
        <dbReference type="Proteomes" id="UP000796880"/>
    </source>
</evidence>
<protein>
    <submittedName>
        <fullName evidence="3">Uncharacterized protein</fullName>
    </submittedName>
</protein>
<dbReference type="InterPro" id="IPR001938">
    <property type="entry name" value="Thaumatin"/>
</dbReference>
<dbReference type="PANTHER" id="PTHR31048">
    <property type="entry name" value="OS03G0233200 PROTEIN"/>
    <property type="match status" value="1"/>
</dbReference>
<feature type="disulfide bond" evidence="2">
    <location>
        <begin position="23"/>
        <end position="33"/>
    </location>
</feature>
<dbReference type="PIRSF" id="PIRSF002703">
    <property type="entry name" value="Thaumatin"/>
    <property type="match status" value="1"/>
</dbReference>
<evidence type="ECO:0000256" key="2">
    <source>
        <dbReference type="PIRSR" id="PIRSR002703-1"/>
    </source>
</evidence>
<sequence length="114" mass="12408">MEFSPTTGGCRGIRCTGDLKGQCPNELRTAGGCHNPCTVFKTNEYCCTKGQGSCGSTRFTRFFKSRCPDAYGYPQDDPTSTFTCPAGTNYRVVFCPTGSPHFTFPLEMVGSMVE</sequence>
<proteinExistence type="inferred from homology"/>
<dbReference type="Gene3D" id="2.60.110.10">
    <property type="entry name" value="Thaumatin"/>
    <property type="match status" value="1"/>
</dbReference>
<name>A0A8K0MK58_9ROSA</name>
<keyword evidence="2" id="KW-1015">Disulfide bond</keyword>
<reference evidence="3" key="1">
    <citation type="submission" date="2020-03" db="EMBL/GenBank/DDBJ databases">
        <title>A high-quality chromosome-level genome assembly of a woody plant with both climbing and erect habits, Rhamnella rubrinervis.</title>
        <authorList>
            <person name="Lu Z."/>
            <person name="Yang Y."/>
            <person name="Zhu X."/>
            <person name="Sun Y."/>
        </authorList>
    </citation>
    <scope>NUCLEOTIDE SEQUENCE</scope>
    <source>
        <strain evidence="3">BYM</strain>
        <tissue evidence="3">Leaf</tissue>
    </source>
</reference>
<dbReference type="SMART" id="SM00205">
    <property type="entry name" value="THN"/>
    <property type="match status" value="1"/>
</dbReference>
<dbReference type="Proteomes" id="UP000796880">
    <property type="component" value="Unassembled WGS sequence"/>
</dbReference>
<keyword evidence="4" id="KW-1185">Reference proteome</keyword>
<dbReference type="Pfam" id="PF00314">
    <property type="entry name" value="Thaumatin"/>
    <property type="match status" value="1"/>
</dbReference>
<evidence type="ECO:0000256" key="1">
    <source>
        <dbReference type="ARBA" id="ARBA00010607"/>
    </source>
</evidence>
<gene>
    <name evidence="3" type="ORF">FNV43_RR09233</name>
</gene>
<dbReference type="InterPro" id="IPR037176">
    <property type="entry name" value="Osmotin/thaumatin-like_sf"/>
</dbReference>
<feature type="disulfide bond" evidence="2">
    <location>
        <begin position="15"/>
        <end position="67"/>
    </location>
</feature>
<dbReference type="SUPFAM" id="SSF49870">
    <property type="entry name" value="Osmotin, thaumatin-like protein"/>
    <property type="match status" value="1"/>
</dbReference>
<dbReference type="OrthoDB" id="430315at2759"/>
<comment type="caution">
    <text evidence="3">The sequence shown here is derived from an EMBL/GenBank/DDBJ whole genome shotgun (WGS) entry which is preliminary data.</text>
</comment>
<dbReference type="EMBL" id="VOIH02000004">
    <property type="protein sequence ID" value="KAF3448520.1"/>
    <property type="molecule type" value="Genomic_DNA"/>
</dbReference>
<feature type="disulfide bond" evidence="2">
    <location>
        <begin position="37"/>
        <end position="46"/>
    </location>
</feature>
<feature type="disulfide bond" evidence="2">
    <location>
        <begin position="47"/>
        <end position="54"/>
    </location>
</feature>
<organism evidence="3 4">
    <name type="scientific">Rhamnella rubrinervis</name>
    <dbReference type="NCBI Taxonomy" id="2594499"/>
    <lineage>
        <taxon>Eukaryota</taxon>
        <taxon>Viridiplantae</taxon>
        <taxon>Streptophyta</taxon>
        <taxon>Embryophyta</taxon>
        <taxon>Tracheophyta</taxon>
        <taxon>Spermatophyta</taxon>
        <taxon>Magnoliopsida</taxon>
        <taxon>eudicotyledons</taxon>
        <taxon>Gunneridae</taxon>
        <taxon>Pentapetalae</taxon>
        <taxon>rosids</taxon>
        <taxon>fabids</taxon>
        <taxon>Rosales</taxon>
        <taxon>Rhamnaceae</taxon>
        <taxon>rhamnoid group</taxon>
        <taxon>Rhamneae</taxon>
        <taxon>Rhamnella</taxon>
    </lineage>
</organism>
<dbReference type="AlphaFoldDB" id="A0A8K0MK58"/>
<feature type="disulfide bond" evidence="2">
    <location>
        <begin position="10"/>
        <end position="84"/>
    </location>
</feature>
<comment type="similarity">
    <text evidence="1">Belongs to the thaumatin family.</text>
</comment>
<accession>A0A8K0MK58</accession>